<comment type="caution">
    <text evidence="1">The sequence shown here is derived from an EMBL/GenBank/DDBJ whole genome shotgun (WGS) entry which is preliminary data.</text>
</comment>
<name>X1QLD7_9ZZZZ</name>
<dbReference type="EMBL" id="BARW01000761">
    <property type="protein sequence ID" value="GAI69043.1"/>
    <property type="molecule type" value="Genomic_DNA"/>
</dbReference>
<evidence type="ECO:0000313" key="1">
    <source>
        <dbReference type="EMBL" id="GAI69043.1"/>
    </source>
</evidence>
<dbReference type="AlphaFoldDB" id="X1QLD7"/>
<proteinExistence type="predicted"/>
<protein>
    <submittedName>
        <fullName evidence="1">Uncharacterized protein</fullName>
    </submittedName>
</protein>
<sequence length="74" mass="8461">MESCRSNNAKGVFVRKGLKQNMGKKWNIVFILADEHGKLIQNEEAVTKEQYGSKDRLERLNLKGQGYIEFSNTA</sequence>
<gene>
    <name evidence="1" type="ORF">S12H4_02898</name>
</gene>
<reference evidence="1" key="1">
    <citation type="journal article" date="2014" name="Front. Microbiol.">
        <title>High frequency of phylogenetically diverse reductive dehalogenase-homologous genes in deep subseafloor sedimentary metagenomes.</title>
        <authorList>
            <person name="Kawai M."/>
            <person name="Futagami T."/>
            <person name="Toyoda A."/>
            <person name="Takaki Y."/>
            <person name="Nishi S."/>
            <person name="Hori S."/>
            <person name="Arai W."/>
            <person name="Tsubouchi T."/>
            <person name="Morono Y."/>
            <person name="Uchiyama I."/>
            <person name="Ito T."/>
            <person name="Fujiyama A."/>
            <person name="Inagaki F."/>
            <person name="Takami H."/>
        </authorList>
    </citation>
    <scope>NUCLEOTIDE SEQUENCE</scope>
    <source>
        <strain evidence="1">Expedition CK06-06</strain>
    </source>
</reference>
<organism evidence="1">
    <name type="scientific">marine sediment metagenome</name>
    <dbReference type="NCBI Taxonomy" id="412755"/>
    <lineage>
        <taxon>unclassified sequences</taxon>
        <taxon>metagenomes</taxon>
        <taxon>ecological metagenomes</taxon>
    </lineage>
</organism>
<accession>X1QLD7</accession>
<feature type="non-terminal residue" evidence="1">
    <location>
        <position position="74"/>
    </location>
</feature>